<dbReference type="SUPFAM" id="SSF56112">
    <property type="entry name" value="Protein kinase-like (PK-like)"/>
    <property type="match status" value="1"/>
</dbReference>
<keyword evidence="2" id="KW-0067">ATP-binding</keyword>
<dbReference type="GO" id="GO:0004713">
    <property type="term" value="F:protein tyrosine kinase activity"/>
    <property type="evidence" value="ECO:0007669"/>
    <property type="project" value="InterPro"/>
</dbReference>
<organism evidence="4 5">
    <name type="scientific">Chenopodium quinoa</name>
    <name type="common">Quinoa</name>
    <dbReference type="NCBI Taxonomy" id="63459"/>
    <lineage>
        <taxon>Eukaryota</taxon>
        <taxon>Viridiplantae</taxon>
        <taxon>Streptophyta</taxon>
        <taxon>Embryophyta</taxon>
        <taxon>Tracheophyta</taxon>
        <taxon>Spermatophyta</taxon>
        <taxon>Magnoliopsida</taxon>
        <taxon>eudicotyledons</taxon>
        <taxon>Gunneridae</taxon>
        <taxon>Pentapetalae</taxon>
        <taxon>Caryophyllales</taxon>
        <taxon>Chenopodiaceae</taxon>
        <taxon>Chenopodioideae</taxon>
        <taxon>Atripliceae</taxon>
        <taxon>Chenopodium</taxon>
    </lineage>
</organism>
<keyword evidence="5" id="KW-1185">Reference proteome</keyword>
<dbReference type="InterPro" id="IPR000719">
    <property type="entry name" value="Prot_kinase_dom"/>
</dbReference>
<evidence type="ECO:0000313" key="4">
    <source>
        <dbReference type="EnsemblPlants" id="AUR62001570-RA:cds"/>
    </source>
</evidence>
<dbReference type="PROSITE" id="PS50011">
    <property type="entry name" value="PROTEIN_KINASE_DOM"/>
    <property type="match status" value="1"/>
</dbReference>
<dbReference type="Pfam" id="PF07714">
    <property type="entry name" value="PK_Tyr_Ser-Thr"/>
    <property type="match status" value="1"/>
</dbReference>
<dbReference type="InterPro" id="IPR011009">
    <property type="entry name" value="Kinase-like_dom_sf"/>
</dbReference>
<reference evidence="4" key="1">
    <citation type="journal article" date="2017" name="Nature">
        <title>The genome of Chenopodium quinoa.</title>
        <authorList>
            <person name="Jarvis D.E."/>
            <person name="Ho Y.S."/>
            <person name="Lightfoot D.J."/>
            <person name="Schmoeckel S.M."/>
            <person name="Li B."/>
            <person name="Borm T.J.A."/>
            <person name="Ohyanagi H."/>
            <person name="Mineta K."/>
            <person name="Michell C.T."/>
            <person name="Saber N."/>
            <person name="Kharbatia N.M."/>
            <person name="Rupper R.R."/>
            <person name="Sharp A.R."/>
            <person name="Dally N."/>
            <person name="Boughton B.A."/>
            <person name="Woo Y.H."/>
            <person name="Gao G."/>
            <person name="Schijlen E.G.W.M."/>
            <person name="Guo X."/>
            <person name="Momin A.A."/>
            <person name="Negrao S."/>
            <person name="Al-Babili S."/>
            <person name="Gehring C."/>
            <person name="Roessner U."/>
            <person name="Jung C."/>
            <person name="Murphy K."/>
            <person name="Arold S.T."/>
            <person name="Gojobori T."/>
            <person name="van der Linden C.G."/>
            <person name="van Loo E.N."/>
            <person name="Jellen E.N."/>
            <person name="Maughan P.J."/>
            <person name="Tester M."/>
        </authorList>
    </citation>
    <scope>NUCLEOTIDE SEQUENCE [LARGE SCALE GENOMIC DNA]</scope>
    <source>
        <strain evidence="4">cv. PI 614886</strain>
    </source>
</reference>
<dbReference type="GO" id="GO:0005524">
    <property type="term" value="F:ATP binding"/>
    <property type="evidence" value="ECO:0007669"/>
    <property type="project" value="UniProtKB-KW"/>
</dbReference>
<evidence type="ECO:0000313" key="5">
    <source>
        <dbReference type="Proteomes" id="UP000596660"/>
    </source>
</evidence>
<dbReference type="InterPro" id="IPR001245">
    <property type="entry name" value="Ser-Thr/Tyr_kinase_cat_dom"/>
</dbReference>
<dbReference type="Gramene" id="AUR62001570-RA">
    <property type="protein sequence ID" value="AUR62001570-RA:cds"/>
    <property type="gene ID" value="AUR62001570"/>
</dbReference>
<evidence type="ECO:0000256" key="1">
    <source>
        <dbReference type="ARBA" id="ARBA00022741"/>
    </source>
</evidence>
<dbReference type="Gene3D" id="1.10.510.10">
    <property type="entry name" value="Transferase(Phosphotransferase) domain 1"/>
    <property type="match status" value="2"/>
</dbReference>
<feature type="domain" description="Protein kinase" evidence="3">
    <location>
        <begin position="42"/>
        <end position="324"/>
    </location>
</feature>
<dbReference type="PANTHER" id="PTHR27001">
    <property type="entry name" value="OS01G0253100 PROTEIN"/>
    <property type="match status" value="1"/>
</dbReference>
<sequence>MPKIRASCSSRRSRRSNSFCKFLAFIHNNPPRQVSLLKRVSYRELDRATDGFRRIITCDSQSITYEAKFRDGSVSVVKEVRSVDQGNEVFDKELHLLGRLHHRHVVALRGYSVGRKSFLVFECTAKGSLKDHLNDPLKTPLSWKTRVQIAIGVAAALEYLQFFCEPPVKHISISSSNIILDEKLVPKVRTLTMINSAPNTHYVRLSEISVVSLTQLSNIGCLCSEERAYVIPQFGALLLELITGESSPKESADVIQWIRELRSNLSMHNIIDPDLGNSYNFKELRDLLSVARLCIKVENTQLTQAFTISHIFWYLQKRFGNASN</sequence>
<dbReference type="FunFam" id="3.30.200.20:FF:000521">
    <property type="entry name" value="Protein kinase superfamily protein"/>
    <property type="match status" value="1"/>
</dbReference>
<protein>
    <recommendedName>
        <fullName evidence="3">Protein kinase domain-containing protein</fullName>
    </recommendedName>
</protein>
<reference evidence="4" key="2">
    <citation type="submission" date="2021-03" db="UniProtKB">
        <authorList>
            <consortium name="EnsemblPlants"/>
        </authorList>
    </citation>
    <scope>IDENTIFICATION</scope>
</reference>
<dbReference type="OMA" id="HIAISVA"/>
<keyword evidence="1" id="KW-0547">Nucleotide-binding</keyword>
<dbReference type="InterPro" id="IPR020635">
    <property type="entry name" value="Tyr_kinase_cat_dom"/>
</dbReference>
<name>A0A803KRB3_CHEQI</name>
<dbReference type="PANTHER" id="PTHR27001:SF20">
    <property type="entry name" value="PROTEIN KINASE SUPERFAMILY PROTEIN"/>
    <property type="match status" value="1"/>
</dbReference>
<evidence type="ECO:0000259" key="3">
    <source>
        <dbReference type="PROSITE" id="PS50011"/>
    </source>
</evidence>
<dbReference type="GO" id="GO:0005886">
    <property type="term" value="C:plasma membrane"/>
    <property type="evidence" value="ECO:0007669"/>
    <property type="project" value="TreeGrafter"/>
</dbReference>
<dbReference type="AlphaFoldDB" id="A0A803KRB3"/>
<dbReference type="Proteomes" id="UP000596660">
    <property type="component" value="Unplaced"/>
</dbReference>
<dbReference type="Gene3D" id="3.30.200.20">
    <property type="entry name" value="Phosphorylase Kinase, domain 1"/>
    <property type="match status" value="1"/>
</dbReference>
<dbReference type="EnsemblPlants" id="AUR62001570-RA">
    <property type="protein sequence ID" value="AUR62001570-RA:cds"/>
    <property type="gene ID" value="AUR62001570"/>
</dbReference>
<evidence type="ECO:0000256" key="2">
    <source>
        <dbReference type="ARBA" id="ARBA00022840"/>
    </source>
</evidence>
<proteinExistence type="predicted"/>
<dbReference type="SMART" id="SM00219">
    <property type="entry name" value="TyrKc"/>
    <property type="match status" value="1"/>
</dbReference>
<accession>A0A803KRB3</accession>